<feature type="region of interest" description="Disordered" evidence="1">
    <location>
        <begin position="1"/>
        <end position="22"/>
    </location>
</feature>
<accession>A0A4Y7TUL2</accession>
<keyword evidence="4" id="KW-1185">Reference proteome</keyword>
<evidence type="ECO:0000256" key="2">
    <source>
        <dbReference type="SAM" id="Phobius"/>
    </source>
</evidence>
<feature type="transmembrane region" description="Helical" evidence="2">
    <location>
        <begin position="164"/>
        <end position="183"/>
    </location>
</feature>
<feature type="transmembrane region" description="Helical" evidence="2">
    <location>
        <begin position="138"/>
        <end position="158"/>
    </location>
</feature>
<keyword evidence="2" id="KW-0472">Membrane</keyword>
<organism evidence="3 4">
    <name type="scientific">Coprinellus micaceus</name>
    <name type="common">Glistening ink-cap mushroom</name>
    <name type="synonym">Coprinus micaceus</name>
    <dbReference type="NCBI Taxonomy" id="71717"/>
    <lineage>
        <taxon>Eukaryota</taxon>
        <taxon>Fungi</taxon>
        <taxon>Dikarya</taxon>
        <taxon>Basidiomycota</taxon>
        <taxon>Agaricomycotina</taxon>
        <taxon>Agaricomycetes</taxon>
        <taxon>Agaricomycetidae</taxon>
        <taxon>Agaricales</taxon>
        <taxon>Agaricineae</taxon>
        <taxon>Psathyrellaceae</taxon>
        <taxon>Coprinellus</taxon>
    </lineage>
</organism>
<feature type="transmembrane region" description="Helical" evidence="2">
    <location>
        <begin position="265"/>
        <end position="290"/>
    </location>
</feature>
<dbReference type="OrthoDB" id="2946288at2759"/>
<feature type="transmembrane region" description="Helical" evidence="2">
    <location>
        <begin position="41"/>
        <end position="62"/>
    </location>
</feature>
<proteinExistence type="predicted"/>
<evidence type="ECO:0000313" key="3">
    <source>
        <dbReference type="EMBL" id="TEB37866.1"/>
    </source>
</evidence>
<keyword evidence="2" id="KW-1133">Transmembrane helix</keyword>
<name>A0A4Y7TUL2_COPMI</name>
<feature type="transmembrane region" description="Helical" evidence="2">
    <location>
        <begin position="296"/>
        <end position="320"/>
    </location>
</feature>
<feature type="transmembrane region" description="Helical" evidence="2">
    <location>
        <begin position="90"/>
        <end position="118"/>
    </location>
</feature>
<protein>
    <submittedName>
        <fullName evidence="3">Uncharacterized protein</fullName>
    </submittedName>
</protein>
<dbReference type="AlphaFoldDB" id="A0A4Y7TUL2"/>
<dbReference type="EMBL" id="QPFP01000003">
    <property type="protein sequence ID" value="TEB37866.1"/>
    <property type="molecule type" value="Genomic_DNA"/>
</dbReference>
<reference evidence="3 4" key="1">
    <citation type="journal article" date="2019" name="Nat. Ecol. Evol.">
        <title>Megaphylogeny resolves global patterns of mushroom evolution.</title>
        <authorList>
            <person name="Varga T."/>
            <person name="Krizsan K."/>
            <person name="Foldi C."/>
            <person name="Dima B."/>
            <person name="Sanchez-Garcia M."/>
            <person name="Sanchez-Ramirez S."/>
            <person name="Szollosi G.J."/>
            <person name="Szarkandi J.G."/>
            <person name="Papp V."/>
            <person name="Albert L."/>
            <person name="Andreopoulos W."/>
            <person name="Angelini C."/>
            <person name="Antonin V."/>
            <person name="Barry K.W."/>
            <person name="Bougher N.L."/>
            <person name="Buchanan P."/>
            <person name="Buyck B."/>
            <person name="Bense V."/>
            <person name="Catcheside P."/>
            <person name="Chovatia M."/>
            <person name="Cooper J."/>
            <person name="Damon W."/>
            <person name="Desjardin D."/>
            <person name="Finy P."/>
            <person name="Geml J."/>
            <person name="Haridas S."/>
            <person name="Hughes K."/>
            <person name="Justo A."/>
            <person name="Karasinski D."/>
            <person name="Kautmanova I."/>
            <person name="Kiss B."/>
            <person name="Kocsube S."/>
            <person name="Kotiranta H."/>
            <person name="LaButti K.M."/>
            <person name="Lechner B.E."/>
            <person name="Liimatainen K."/>
            <person name="Lipzen A."/>
            <person name="Lukacs Z."/>
            <person name="Mihaltcheva S."/>
            <person name="Morgado L.N."/>
            <person name="Niskanen T."/>
            <person name="Noordeloos M.E."/>
            <person name="Ohm R.A."/>
            <person name="Ortiz-Santana B."/>
            <person name="Ovrebo C."/>
            <person name="Racz N."/>
            <person name="Riley R."/>
            <person name="Savchenko A."/>
            <person name="Shiryaev A."/>
            <person name="Soop K."/>
            <person name="Spirin V."/>
            <person name="Szebenyi C."/>
            <person name="Tomsovsky M."/>
            <person name="Tulloss R.E."/>
            <person name="Uehling J."/>
            <person name="Grigoriev I.V."/>
            <person name="Vagvolgyi C."/>
            <person name="Papp T."/>
            <person name="Martin F.M."/>
            <person name="Miettinen O."/>
            <person name="Hibbett D.S."/>
            <person name="Nagy L.G."/>
        </authorList>
    </citation>
    <scope>NUCLEOTIDE SEQUENCE [LARGE SCALE GENOMIC DNA]</scope>
    <source>
        <strain evidence="3 4">FP101781</strain>
    </source>
</reference>
<dbReference type="Proteomes" id="UP000298030">
    <property type="component" value="Unassembled WGS sequence"/>
</dbReference>
<keyword evidence="2" id="KW-0812">Transmembrane</keyword>
<sequence>MTSGSLINQTEEGTPCLDTGKEDLRAPEKTKEILKTSYDQFSNIVIMATFTGSVQAAVLAVMNDILSKDSVQLELFKVQPGTENGRKYTFYSLGLMIGVVAICLNIAVAAIAAANAALACSLSMRNSTKIPRMGERAVFCMVLLFVAFCASGASLVFLCVDFDIAFTVAVVVVYFGGLSLAPLQLVDDFWRDMDWVFGWREDPLRFVSCSGLGPVFALAVARPAPPSWYPLLMATFTLTHHLLSSLTGRLAEGGTGDKRRKPLRLAAFGGALALAWAGCAVVTATWGVWSHKVDRWVQWILVAIASLEAILMGVHAAVAAHDWWKCGGKELLGGRKR</sequence>
<gene>
    <name evidence="3" type="ORF">FA13DRAFT_1770367</name>
</gene>
<evidence type="ECO:0000313" key="4">
    <source>
        <dbReference type="Proteomes" id="UP000298030"/>
    </source>
</evidence>
<feature type="compositionally biased region" description="Polar residues" evidence="1">
    <location>
        <begin position="1"/>
        <end position="12"/>
    </location>
</feature>
<comment type="caution">
    <text evidence="3">The sequence shown here is derived from an EMBL/GenBank/DDBJ whole genome shotgun (WGS) entry which is preliminary data.</text>
</comment>
<evidence type="ECO:0000256" key="1">
    <source>
        <dbReference type="SAM" id="MobiDB-lite"/>
    </source>
</evidence>